<dbReference type="HOGENOM" id="CLU_2757405_0_0_1"/>
<accession>M2NH27</accession>
<sequence length="70" mass="7787">MARIEPVYHASVCAHCISSEERYKDGFSRSPSLLRVLQTPKRVGHTRVTVGLQAAVSVSPSRITTRHIEI</sequence>
<protein>
    <submittedName>
        <fullName evidence="1">Uncharacterized protein</fullName>
    </submittedName>
</protein>
<evidence type="ECO:0000313" key="1">
    <source>
        <dbReference type="EMBL" id="EMC98325.1"/>
    </source>
</evidence>
<gene>
    <name evidence="1" type="ORF">BAUCODRAFT_32344</name>
</gene>
<dbReference type="EMBL" id="KB445553">
    <property type="protein sequence ID" value="EMC98325.1"/>
    <property type="molecule type" value="Genomic_DNA"/>
</dbReference>
<dbReference type="KEGG" id="bcom:BAUCODRAFT_32344"/>
<dbReference type="AlphaFoldDB" id="M2NH27"/>
<organism evidence="1 2">
    <name type="scientific">Baudoinia panamericana (strain UAMH 10762)</name>
    <name type="common">Angels' share fungus</name>
    <name type="synonym">Baudoinia compniacensis (strain UAMH 10762)</name>
    <dbReference type="NCBI Taxonomy" id="717646"/>
    <lineage>
        <taxon>Eukaryota</taxon>
        <taxon>Fungi</taxon>
        <taxon>Dikarya</taxon>
        <taxon>Ascomycota</taxon>
        <taxon>Pezizomycotina</taxon>
        <taxon>Dothideomycetes</taxon>
        <taxon>Dothideomycetidae</taxon>
        <taxon>Mycosphaerellales</taxon>
        <taxon>Teratosphaeriaceae</taxon>
        <taxon>Baudoinia</taxon>
    </lineage>
</organism>
<keyword evidence="2" id="KW-1185">Reference proteome</keyword>
<dbReference type="GeneID" id="19111753"/>
<name>M2NH27_BAUPA</name>
<evidence type="ECO:0000313" key="2">
    <source>
        <dbReference type="Proteomes" id="UP000011761"/>
    </source>
</evidence>
<dbReference type="RefSeq" id="XP_007674459.1">
    <property type="nucleotide sequence ID" value="XM_007676269.1"/>
</dbReference>
<dbReference type="Proteomes" id="UP000011761">
    <property type="component" value="Unassembled WGS sequence"/>
</dbReference>
<proteinExistence type="predicted"/>
<reference evidence="1 2" key="1">
    <citation type="journal article" date="2012" name="PLoS Pathog.">
        <title>Diverse lifestyles and strategies of plant pathogenesis encoded in the genomes of eighteen Dothideomycetes fungi.</title>
        <authorList>
            <person name="Ohm R.A."/>
            <person name="Feau N."/>
            <person name="Henrissat B."/>
            <person name="Schoch C.L."/>
            <person name="Horwitz B.A."/>
            <person name="Barry K.W."/>
            <person name="Condon B.J."/>
            <person name="Copeland A.C."/>
            <person name="Dhillon B."/>
            <person name="Glaser F."/>
            <person name="Hesse C.N."/>
            <person name="Kosti I."/>
            <person name="LaButti K."/>
            <person name="Lindquist E.A."/>
            <person name="Lucas S."/>
            <person name="Salamov A.A."/>
            <person name="Bradshaw R.E."/>
            <person name="Ciuffetti L."/>
            <person name="Hamelin R.C."/>
            <person name="Kema G.H.J."/>
            <person name="Lawrence C."/>
            <person name="Scott J.A."/>
            <person name="Spatafora J.W."/>
            <person name="Turgeon B.G."/>
            <person name="de Wit P.J.G.M."/>
            <person name="Zhong S."/>
            <person name="Goodwin S.B."/>
            <person name="Grigoriev I.V."/>
        </authorList>
    </citation>
    <scope>NUCLEOTIDE SEQUENCE [LARGE SCALE GENOMIC DNA]</scope>
    <source>
        <strain evidence="1 2">UAMH 10762</strain>
    </source>
</reference>